<dbReference type="InterPro" id="IPR051518">
    <property type="entry name" value="Sucrose_Phosphatase"/>
</dbReference>
<dbReference type="AlphaFoldDB" id="A0A191ZIN2"/>
<dbReference type="InterPro" id="IPR036412">
    <property type="entry name" value="HAD-like_sf"/>
</dbReference>
<evidence type="ECO:0000313" key="4">
    <source>
        <dbReference type="Proteomes" id="UP000078596"/>
    </source>
</evidence>
<reference evidence="3 4" key="1">
    <citation type="submission" date="2016-06" db="EMBL/GenBank/DDBJ databases">
        <title>Insight into the functional genes involving in sulfur oxidation in Pearl River water.</title>
        <authorList>
            <person name="Luo J."/>
            <person name="Tan X."/>
            <person name="Lin W."/>
        </authorList>
    </citation>
    <scope>NUCLEOTIDE SEQUENCE [LARGE SCALE GENOMIC DNA]</scope>
    <source>
        <strain evidence="3 4">LS2</strain>
    </source>
</reference>
<dbReference type="Gene3D" id="3.90.1070.10">
    <property type="match status" value="1"/>
</dbReference>
<dbReference type="RefSeq" id="WP_066101150.1">
    <property type="nucleotide sequence ID" value="NZ_CP016027.1"/>
</dbReference>
<dbReference type="OrthoDB" id="9815690at2"/>
<dbReference type="GO" id="GO:0000287">
    <property type="term" value="F:magnesium ion binding"/>
    <property type="evidence" value="ECO:0007669"/>
    <property type="project" value="UniProtKB-ARBA"/>
</dbReference>
<dbReference type="Pfam" id="PF05116">
    <property type="entry name" value="S6PP"/>
    <property type="match status" value="1"/>
</dbReference>
<dbReference type="SUPFAM" id="SSF56784">
    <property type="entry name" value="HAD-like"/>
    <property type="match status" value="1"/>
</dbReference>
<name>A0A191ZIN2_9GAMM</name>
<dbReference type="KEGG" id="haz:A9404_10340"/>
<dbReference type="SFLD" id="SFLDG01140">
    <property type="entry name" value="C2.B:_Phosphomannomutase_and_P"/>
    <property type="match status" value="1"/>
</dbReference>
<dbReference type="Proteomes" id="UP000078596">
    <property type="component" value="Chromosome"/>
</dbReference>
<proteinExistence type="predicted"/>
<evidence type="ECO:0000256" key="1">
    <source>
        <dbReference type="ARBA" id="ARBA00022801"/>
    </source>
</evidence>
<organism evidence="3 4">
    <name type="scientific">Halothiobacillus diazotrophicus</name>
    <dbReference type="NCBI Taxonomy" id="1860122"/>
    <lineage>
        <taxon>Bacteria</taxon>
        <taxon>Pseudomonadati</taxon>
        <taxon>Pseudomonadota</taxon>
        <taxon>Gammaproteobacteria</taxon>
        <taxon>Chromatiales</taxon>
        <taxon>Halothiobacillaceae</taxon>
        <taxon>Halothiobacillus</taxon>
    </lineage>
</organism>
<dbReference type="InterPro" id="IPR006379">
    <property type="entry name" value="HAD-SF_hydro_IIB"/>
</dbReference>
<keyword evidence="4" id="KW-1185">Reference proteome</keyword>
<dbReference type="PANTHER" id="PTHR46521:SF4">
    <property type="entry name" value="SUCROSE-PHOSPHATASE 2-RELATED"/>
    <property type="match status" value="1"/>
</dbReference>
<dbReference type="EMBL" id="CP016027">
    <property type="protein sequence ID" value="ANJ67720.1"/>
    <property type="molecule type" value="Genomic_DNA"/>
</dbReference>
<dbReference type="Gene3D" id="3.40.50.1000">
    <property type="entry name" value="HAD superfamily/HAD-like"/>
    <property type="match status" value="1"/>
</dbReference>
<keyword evidence="1" id="KW-0378">Hydrolase</keyword>
<dbReference type="GO" id="GO:0016791">
    <property type="term" value="F:phosphatase activity"/>
    <property type="evidence" value="ECO:0007669"/>
    <property type="project" value="UniProtKB-ARBA"/>
</dbReference>
<dbReference type="STRING" id="1860122.A9404_10340"/>
<dbReference type="SFLD" id="SFLDG01141">
    <property type="entry name" value="C2.B.1:_Sucrose_Phosphatase_Li"/>
    <property type="match status" value="1"/>
</dbReference>
<protein>
    <submittedName>
        <fullName evidence="3">Haloacid dehalogenase</fullName>
    </submittedName>
</protein>
<dbReference type="InterPro" id="IPR023214">
    <property type="entry name" value="HAD_sf"/>
</dbReference>
<dbReference type="PANTHER" id="PTHR46521">
    <property type="entry name" value="SUCROSE-PHOSPHATASE 2-RELATED"/>
    <property type="match status" value="1"/>
</dbReference>
<evidence type="ECO:0000313" key="3">
    <source>
        <dbReference type="EMBL" id="ANJ67720.1"/>
    </source>
</evidence>
<gene>
    <name evidence="3" type="ORF">A9404_10340</name>
</gene>
<evidence type="ECO:0000259" key="2">
    <source>
        <dbReference type="Pfam" id="PF05116"/>
    </source>
</evidence>
<sequence>MSEHTGHPILLCCDLDRTLIPNGKQPESTEARPLLNQVCRHPEVHLTLISGRDLGLVLDGIAEWSLPIPEFIVGDVGTTIYTPKSPSQGLVRENWVSWPAWTAEIAPDWSGMTHDDITDLFQDLTALSPQEREKQGMLKASYYVDRSANPDILEAEIQRRLWRLGINARLIWSYDEMADRGLLDVLPINASKFHAMEFLIQQQGYSQDRAVFAGDSGNDLHALTSHINGILVANAEPEVKSKAIETVQAAGLDNTLYLAKGHFLGMNGNYSAGVLEGLAHYLPETLGWMTAGKP</sequence>
<feature type="domain" description="Sucrose phosphatase-like" evidence="2">
    <location>
        <begin position="9"/>
        <end position="281"/>
    </location>
</feature>
<dbReference type="NCBIfam" id="TIGR01484">
    <property type="entry name" value="HAD-SF-IIB"/>
    <property type="match status" value="1"/>
</dbReference>
<dbReference type="InterPro" id="IPR006380">
    <property type="entry name" value="SPP-like_dom"/>
</dbReference>
<accession>A0A191ZIN2</accession>
<dbReference type="SFLD" id="SFLDS00003">
    <property type="entry name" value="Haloacid_Dehalogenase"/>
    <property type="match status" value="1"/>
</dbReference>